<dbReference type="AlphaFoldDB" id="W5SX17"/>
<reference evidence="1" key="1">
    <citation type="submission" date="2013-04" db="EMBL/GenBank/DDBJ databases">
        <title>Comparative Genomics of Relapsing Fever Spirochetes.</title>
        <authorList>
            <person name="Schwan T.G."/>
            <person name="Raffel S.J."/>
            <person name="Porcella S.F."/>
            <person name="Martens C.A."/>
            <person name="Bruno D.P."/>
            <person name="Ricklefs S.M."/>
            <person name="Barbian K.B."/>
        </authorList>
    </citation>
    <scope>NUCLEOTIDE SEQUENCE</scope>
    <source>
        <strain evidence="1">Co53</strain>
        <plasmid evidence="1">unnamed</plasmid>
    </source>
</reference>
<proteinExistence type="predicted"/>
<sequence>MEDIILSTVKNVNKLFDALTAKDFLLQKFNGFLGESKVKLAYEGMSLTSSILHFIFSIKDEIAKSNENKRAFKIINSRFKKAIDLAIEACRALEDDQNWDEYNKLIKLRGQVAKEILDEIRSEG</sequence>
<protein>
    <submittedName>
        <fullName evidence="1">Uncharacterized protein</fullName>
    </submittedName>
</protein>
<gene>
    <name evidence="1" type="ORF">BCO_0121701</name>
</gene>
<geneLocation type="plasmid" evidence="1">
    <name>unnamed</name>
</geneLocation>
<accession>W5SX17</accession>
<evidence type="ECO:0000313" key="1">
    <source>
        <dbReference type="EMBL" id="AHH11739.1"/>
    </source>
</evidence>
<keyword evidence="1" id="KW-0614">Plasmid</keyword>
<dbReference type="EMBL" id="CP005769">
    <property type="protein sequence ID" value="AHH11739.1"/>
    <property type="molecule type" value="Genomic_DNA"/>
</dbReference>
<dbReference type="HOGENOM" id="CLU_163182_0_0_12"/>
<organism evidence="1">
    <name type="scientific">Borrelia coriaceae ATCC 43381</name>
    <dbReference type="NCBI Taxonomy" id="1408429"/>
    <lineage>
        <taxon>Bacteria</taxon>
        <taxon>Pseudomonadati</taxon>
        <taxon>Spirochaetota</taxon>
        <taxon>Spirochaetia</taxon>
        <taxon>Spirochaetales</taxon>
        <taxon>Borreliaceae</taxon>
        <taxon>Borrelia</taxon>
    </lineage>
</organism>
<name>W5SX17_9SPIR</name>